<gene>
    <name evidence="1" type="ORF">KK1_038549</name>
</gene>
<evidence type="ECO:0000313" key="1">
    <source>
        <dbReference type="EMBL" id="KYP40121.1"/>
    </source>
</evidence>
<dbReference type="Gramene" id="C.cajan_39253.t">
    <property type="protein sequence ID" value="C.cajan_39253.t.cds1"/>
    <property type="gene ID" value="C.cajan_39253"/>
</dbReference>
<dbReference type="EMBL" id="KQ483856">
    <property type="protein sequence ID" value="KYP40121.1"/>
    <property type="molecule type" value="Genomic_DNA"/>
</dbReference>
<dbReference type="AlphaFoldDB" id="A0A151RC68"/>
<organism evidence="1 2">
    <name type="scientific">Cajanus cajan</name>
    <name type="common">Pigeon pea</name>
    <name type="synonym">Cajanus indicus</name>
    <dbReference type="NCBI Taxonomy" id="3821"/>
    <lineage>
        <taxon>Eukaryota</taxon>
        <taxon>Viridiplantae</taxon>
        <taxon>Streptophyta</taxon>
        <taxon>Embryophyta</taxon>
        <taxon>Tracheophyta</taxon>
        <taxon>Spermatophyta</taxon>
        <taxon>Magnoliopsida</taxon>
        <taxon>eudicotyledons</taxon>
        <taxon>Gunneridae</taxon>
        <taxon>Pentapetalae</taxon>
        <taxon>rosids</taxon>
        <taxon>fabids</taxon>
        <taxon>Fabales</taxon>
        <taxon>Fabaceae</taxon>
        <taxon>Papilionoideae</taxon>
        <taxon>50 kb inversion clade</taxon>
        <taxon>NPAAA clade</taxon>
        <taxon>indigoferoid/millettioid clade</taxon>
        <taxon>Phaseoleae</taxon>
        <taxon>Cajanus</taxon>
    </lineage>
</organism>
<reference evidence="1" key="1">
    <citation type="journal article" date="2012" name="Nat. Biotechnol.">
        <title>Draft genome sequence of pigeonpea (Cajanus cajan), an orphan legume crop of resource-poor farmers.</title>
        <authorList>
            <person name="Varshney R.K."/>
            <person name="Chen W."/>
            <person name="Li Y."/>
            <person name="Bharti A.K."/>
            <person name="Saxena R.K."/>
            <person name="Schlueter J.A."/>
            <person name="Donoghue M.T."/>
            <person name="Azam S."/>
            <person name="Fan G."/>
            <person name="Whaley A.M."/>
            <person name="Farmer A.D."/>
            <person name="Sheridan J."/>
            <person name="Iwata A."/>
            <person name="Tuteja R."/>
            <person name="Penmetsa R.V."/>
            <person name="Wu W."/>
            <person name="Upadhyaya H.D."/>
            <person name="Yang S.P."/>
            <person name="Shah T."/>
            <person name="Saxena K.B."/>
            <person name="Michael T."/>
            <person name="McCombie W.R."/>
            <person name="Yang B."/>
            <person name="Zhang G."/>
            <person name="Yang H."/>
            <person name="Wang J."/>
            <person name="Spillane C."/>
            <person name="Cook D.R."/>
            <person name="May G.D."/>
            <person name="Xu X."/>
            <person name="Jackson S.A."/>
        </authorList>
    </citation>
    <scope>NUCLEOTIDE SEQUENCE [LARGE SCALE GENOMIC DNA]</scope>
</reference>
<accession>A0A151RC68</accession>
<protein>
    <submittedName>
        <fullName evidence="1">Uncharacterized protein</fullName>
    </submittedName>
</protein>
<evidence type="ECO:0000313" key="2">
    <source>
        <dbReference type="Proteomes" id="UP000075243"/>
    </source>
</evidence>
<proteinExistence type="predicted"/>
<name>A0A151RC68_CAJCA</name>
<keyword evidence="2" id="KW-1185">Reference proteome</keyword>
<dbReference type="Proteomes" id="UP000075243">
    <property type="component" value="Unassembled WGS sequence"/>
</dbReference>
<sequence length="52" mass="5781">MNCIITFTTFEGLIQEQKTKRMIGLVERHEGLCHLVVGAKNVFASNSSVSEL</sequence>